<keyword evidence="4" id="KW-1185">Reference proteome</keyword>
<sequence>MSQKHILILGGGTAGWMAANLFAKKWPTEKAKITLVESPDVDIIGVGEGSTPSLKHFFESIDVQEKDWMPKCNATYKVNIRFDDWSPKSGVTSYRHPFTSQVDVFTARAFMVNTRTRRLGLDTHVNPESFLLNGQLAKTGKGPLTPANFPFITEYGYHFDSHLLGKYLSDLAVSRGVNYQQAHIEEVVLNEHGDIECLRTRENSAINADFFIDCTGFVSLLMQKTLKVPFKAFKENLFNDSAVVMPTKIDAEIPVETVSTALSAGWCWKIPLTNRYGNGYVYSADFISRDEAENEFRQHLGMLNSDEDVRHLKMRVGQLEKHWSKNCMAIGLSQGFIEPLEATALHLVQIAIDTFANYYEKGQFSNQYQSNFNHEISNRFEKVRDYIVAHYKMNTRDDSDYWIANRENKHLSDSLMRILNVWFKGEDLHAEIERQQLDSHFDAVSWHCLLAGYGAFPKLVAQQPGQGDLYQEQNIEKFIEGCSLNYKSHAECLYQ</sequence>
<evidence type="ECO:0000313" key="4">
    <source>
        <dbReference type="Proteomes" id="UP000317839"/>
    </source>
</evidence>
<dbReference type="EMBL" id="VIKR01000002">
    <property type="protein sequence ID" value="TQV75036.1"/>
    <property type="molecule type" value="Genomic_DNA"/>
</dbReference>
<keyword evidence="2" id="KW-0274">FAD</keyword>
<gene>
    <name evidence="3" type="ORF">FLL45_08835</name>
</gene>
<dbReference type="Pfam" id="PF04820">
    <property type="entry name" value="Trp_halogenase"/>
    <property type="match status" value="1"/>
</dbReference>
<organism evidence="3 4">
    <name type="scientific">Aliikangiella marina</name>
    <dbReference type="NCBI Taxonomy" id="1712262"/>
    <lineage>
        <taxon>Bacteria</taxon>
        <taxon>Pseudomonadati</taxon>
        <taxon>Pseudomonadota</taxon>
        <taxon>Gammaproteobacteria</taxon>
        <taxon>Oceanospirillales</taxon>
        <taxon>Pleioneaceae</taxon>
        <taxon>Aliikangiella</taxon>
    </lineage>
</organism>
<dbReference type="GO" id="GO:0000166">
    <property type="term" value="F:nucleotide binding"/>
    <property type="evidence" value="ECO:0007669"/>
    <property type="project" value="UniProtKB-KW"/>
</dbReference>
<feature type="binding site" evidence="2">
    <location>
        <position position="77"/>
    </location>
    <ligand>
        <name>7-chloro-L-tryptophan</name>
        <dbReference type="ChEBI" id="CHEBI:58713"/>
    </ligand>
</feature>
<name>A0A545TCY0_9GAMM</name>
<dbReference type="PANTHER" id="PTHR43747:SF4">
    <property type="entry name" value="FLAVIN-DEPENDENT TRYPTOPHAN HALOGENASE"/>
    <property type="match status" value="1"/>
</dbReference>
<protein>
    <submittedName>
        <fullName evidence="3">Tryptophan 7-halogenase</fullName>
    </submittedName>
</protein>
<keyword evidence="2" id="KW-0285">Flavoprotein</keyword>
<dbReference type="RefSeq" id="WP_142941654.1">
    <property type="nucleotide sequence ID" value="NZ_VIKR01000002.1"/>
</dbReference>
<dbReference type="Proteomes" id="UP000317839">
    <property type="component" value="Unassembled WGS sequence"/>
</dbReference>
<dbReference type="PANTHER" id="PTHR43747">
    <property type="entry name" value="FAD-BINDING PROTEIN"/>
    <property type="match status" value="1"/>
</dbReference>
<feature type="active site" evidence="1">
    <location>
        <position position="77"/>
    </location>
</feature>
<dbReference type="Gene3D" id="3.50.50.60">
    <property type="entry name" value="FAD/NAD(P)-binding domain"/>
    <property type="match status" value="1"/>
</dbReference>
<dbReference type="PIRSF" id="PIRSF011396">
    <property type="entry name" value="Trp_halogenase"/>
    <property type="match status" value="1"/>
</dbReference>
<keyword evidence="2" id="KW-0547">Nucleotide-binding</keyword>
<dbReference type="InterPro" id="IPR006905">
    <property type="entry name" value="Flavin_halogenase"/>
</dbReference>
<dbReference type="InterPro" id="IPR033856">
    <property type="entry name" value="Trp_halogen"/>
</dbReference>
<proteinExistence type="predicted"/>
<accession>A0A545TCY0</accession>
<dbReference type="OrthoDB" id="5751025at2"/>
<dbReference type="AlphaFoldDB" id="A0A545TCY0"/>
<dbReference type="InterPro" id="IPR050816">
    <property type="entry name" value="Flavin-dep_Halogenase_NPB"/>
</dbReference>
<evidence type="ECO:0000256" key="2">
    <source>
        <dbReference type="PIRSR" id="PIRSR011396-2"/>
    </source>
</evidence>
<evidence type="ECO:0000256" key="1">
    <source>
        <dbReference type="PIRSR" id="PIRSR011396-1"/>
    </source>
</evidence>
<dbReference type="InterPro" id="IPR036188">
    <property type="entry name" value="FAD/NAD-bd_sf"/>
</dbReference>
<feature type="binding site" evidence="2">
    <location>
        <begin position="11"/>
        <end position="14"/>
    </location>
    <ligand>
        <name>FAD</name>
        <dbReference type="ChEBI" id="CHEBI:57692"/>
    </ligand>
</feature>
<dbReference type="SUPFAM" id="SSF51905">
    <property type="entry name" value="FAD/NAD(P)-binding domain"/>
    <property type="match status" value="1"/>
</dbReference>
<feature type="binding site" evidence="2">
    <location>
        <position position="341"/>
    </location>
    <ligand>
        <name>L-tryptophan</name>
        <dbReference type="ChEBI" id="CHEBI:57912"/>
    </ligand>
</feature>
<feature type="binding site" evidence="2">
    <location>
        <position position="332"/>
    </location>
    <ligand>
        <name>FAD</name>
        <dbReference type="ChEBI" id="CHEBI:57692"/>
    </ligand>
</feature>
<comment type="caution">
    <text evidence="3">The sequence shown here is derived from an EMBL/GenBank/DDBJ whole genome shotgun (WGS) entry which is preliminary data.</text>
</comment>
<reference evidence="3 4" key="1">
    <citation type="submission" date="2019-06" db="EMBL/GenBank/DDBJ databases">
        <title>Draft genome of Aliikangiella marina GYP-15.</title>
        <authorList>
            <person name="Wang G."/>
        </authorList>
    </citation>
    <scope>NUCLEOTIDE SEQUENCE [LARGE SCALE GENOMIC DNA]</scope>
    <source>
        <strain evidence="3 4">GYP-15</strain>
    </source>
</reference>
<evidence type="ECO:0000313" key="3">
    <source>
        <dbReference type="EMBL" id="TQV75036.1"/>
    </source>
</evidence>
<dbReference type="GO" id="GO:0004497">
    <property type="term" value="F:monooxygenase activity"/>
    <property type="evidence" value="ECO:0007669"/>
    <property type="project" value="InterPro"/>
</dbReference>